<comment type="caution">
    <text evidence="3">The sequence shown here is derived from an EMBL/GenBank/DDBJ whole genome shotgun (WGS) entry which is preliminary data.</text>
</comment>
<evidence type="ECO:0000259" key="2">
    <source>
        <dbReference type="Pfam" id="PF01973"/>
    </source>
</evidence>
<keyword evidence="1" id="KW-0472">Membrane</keyword>
<dbReference type="AlphaFoldDB" id="A0A4Y8LMX2"/>
<dbReference type="OrthoDB" id="5291305at2"/>
<dbReference type="Proteomes" id="UP000297776">
    <property type="component" value="Unassembled WGS sequence"/>
</dbReference>
<evidence type="ECO:0000313" key="3">
    <source>
        <dbReference type="EMBL" id="TFE03940.1"/>
    </source>
</evidence>
<dbReference type="Pfam" id="PF01973">
    <property type="entry name" value="MptE-like"/>
    <property type="match status" value="1"/>
</dbReference>
<gene>
    <name evidence="3" type="ORF">E2626_01030</name>
</gene>
<dbReference type="EMBL" id="SORX01000001">
    <property type="protein sequence ID" value="TFE03940.1"/>
    <property type="molecule type" value="Genomic_DNA"/>
</dbReference>
<keyword evidence="4" id="KW-1185">Reference proteome</keyword>
<reference evidence="3 4" key="1">
    <citation type="submission" date="2019-03" db="EMBL/GenBank/DDBJ databases">
        <authorList>
            <person name="Yang Y."/>
        </authorList>
    </citation>
    <scope>NUCLEOTIDE SEQUENCE [LARGE SCALE GENOMIC DNA]</scope>
    <source>
        <strain evidence="3 4">ASL-1</strain>
    </source>
</reference>
<dbReference type="PANTHER" id="PTHR41786:SF1">
    <property type="entry name" value="6-HYDROXYMETHYLPTERIN DIPHOSPHOKINASE MPTE-LIKE DOMAIN-CONTAINING PROTEIN"/>
    <property type="match status" value="1"/>
</dbReference>
<organism evidence="3 4">
    <name type="scientific">Jeotgalibacillus salarius</name>
    <dbReference type="NCBI Taxonomy" id="546023"/>
    <lineage>
        <taxon>Bacteria</taxon>
        <taxon>Bacillati</taxon>
        <taxon>Bacillota</taxon>
        <taxon>Bacilli</taxon>
        <taxon>Bacillales</taxon>
        <taxon>Caryophanaceae</taxon>
        <taxon>Jeotgalibacillus</taxon>
    </lineage>
</organism>
<evidence type="ECO:0000313" key="4">
    <source>
        <dbReference type="Proteomes" id="UP000297776"/>
    </source>
</evidence>
<accession>A0A4Y8LMX2</accession>
<protein>
    <submittedName>
        <fullName evidence="3">DUF115 domain-containing protein</fullName>
    </submittedName>
</protein>
<feature type="domain" description="6-hydroxymethylpterin diphosphokinase MptE-like" evidence="2">
    <location>
        <begin position="167"/>
        <end position="336"/>
    </location>
</feature>
<dbReference type="PANTHER" id="PTHR41786">
    <property type="entry name" value="MOTILITY ACCESSORY FACTOR MAF"/>
    <property type="match status" value="1"/>
</dbReference>
<feature type="transmembrane region" description="Helical" evidence="1">
    <location>
        <begin position="42"/>
        <end position="63"/>
    </location>
</feature>
<dbReference type="RefSeq" id="WP_134378731.1">
    <property type="nucleotide sequence ID" value="NZ_SORX01000001.1"/>
</dbReference>
<name>A0A4Y8LMX2_9BACL</name>
<evidence type="ECO:0000256" key="1">
    <source>
        <dbReference type="SAM" id="Phobius"/>
    </source>
</evidence>
<sequence>MKWNLCETKNGQISVEIDNGQKVQLHSCYNPVKESKRWVEGLAINIVITKLIVVGMGMGYHILALRERYPHIEIEVWEFNNEYKNWIEANLENKILNDKKIYYYSSESVEEIKKNFLAKLEQNEVELLIHLPSLNVISDSLDPLREKLVDIDYMNRSYLSKKETLEENFNCNLTLNDTGINNFINNYIKRPFILVSAGPSLTKQLPLLKKIKQNTNVILGCVGTALKPLLENEIKPDFLMVSDPNDQISAQTDGVFTNNLTLFYLSTANHKMISAFNGKRYIVWQNGYKYAEEQSKYKNEPLINTGGSVATCLLDLMVKMGASRIALVGQDLAFTDGKSHAISTSDLRTVNTEYTTIEVDNFHLTNKVSTSRNLSIYLKWFESYVKKNDSKVDLWNCTEGGAYIKGWFHQSLKTYYETIK</sequence>
<dbReference type="InterPro" id="IPR002826">
    <property type="entry name" value="MptE-like"/>
</dbReference>
<keyword evidence="1" id="KW-1133">Transmembrane helix</keyword>
<keyword evidence="1" id="KW-0812">Transmembrane</keyword>
<proteinExistence type="predicted"/>